<evidence type="ECO:0000259" key="8">
    <source>
        <dbReference type="Pfam" id="PF04116"/>
    </source>
</evidence>
<dbReference type="PANTHER" id="PTHR21624">
    <property type="entry name" value="STEROL DESATURASE-RELATED PROTEIN"/>
    <property type="match status" value="1"/>
</dbReference>
<dbReference type="RefSeq" id="WP_184042389.1">
    <property type="nucleotide sequence ID" value="NZ_JACIGK010000002.1"/>
</dbReference>
<dbReference type="Proteomes" id="UP000554286">
    <property type="component" value="Unassembled WGS sequence"/>
</dbReference>
<accession>A0A7W6RAV5</accession>
<gene>
    <name evidence="9" type="ORF">GGD89_000358</name>
</gene>
<keyword evidence="3 7" id="KW-1133">Transmembrane helix</keyword>
<evidence type="ECO:0000256" key="7">
    <source>
        <dbReference type="SAM" id="Phobius"/>
    </source>
</evidence>
<dbReference type="InterPro" id="IPR006694">
    <property type="entry name" value="Fatty_acid_hydroxylase"/>
</dbReference>
<evidence type="ECO:0000313" key="10">
    <source>
        <dbReference type="Proteomes" id="UP000554286"/>
    </source>
</evidence>
<feature type="transmembrane region" description="Helical" evidence="7">
    <location>
        <begin position="51"/>
        <end position="73"/>
    </location>
</feature>
<evidence type="ECO:0000313" key="9">
    <source>
        <dbReference type="EMBL" id="MBB4264751.1"/>
    </source>
</evidence>
<organism evidence="9 10">
    <name type="scientific">Roseospira visakhapatnamensis</name>
    <dbReference type="NCBI Taxonomy" id="390880"/>
    <lineage>
        <taxon>Bacteria</taxon>
        <taxon>Pseudomonadati</taxon>
        <taxon>Pseudomonadota</taxon>
        <taxon>Alphaproteobacteria</taxon>
        <taxon>Rhodospirillales</taxon>
        <taxon>Rhodospirillaceae</taxon>
        <taxon>Roseospira</taxon>
    </lineage>
</organism>
<dbReference type="GO" id="GO:0008610">
    <property type="term" value="P:lipid biosynthetic process"/>
    <property type="evidence" value="ECO:0007669"/>
    <property type="project" value="InterPro"/>
</dbReference>
<keyword evidence="10" id="KW-1185">Reference proteome</keyword>
<comment type="subcellular location">
    <subcellularLocation>
        <location evidence="1">Endomembrane system</location>
        <topology evidence="1">Multi-pass membrane protein</topology>
    </subcellularLocation>
</comment>
<keyword evidence="4" id="KW-0560">Oxidoreductase</keyword>
<keyword evidence="6 7" id="KW-0472">Membrane</keyword>
<evidence type="ECO:0000256" key="2">
    <source>
        <dbReference type="ARBA" id="ARBA00022692"/>
    </source>
</evidence>
<dbReference type="EMBL" id="JACIGK010000002">
    <property type="protein sequence ID" value="MBB4264751.1"/>
    <property type="molecule type" value="Genomic_DNA"/>
</dbReference>
<protein>
    <submittedName>
        <fullName evidence="9">Sterol desaturase/sphingolipid hydroxylase (Fatty acid hydroxylase superfamily)</fullName>
    </submittedName>
</protein>
<feature type="domain" description="Fatty acid hydroxylase" evidence="8">
    <location>
        <begin position="93"/>
        <end position="229"/>
    </location>
</feature>
<evidence type="ECO:0000256" key="3">
    <source>
        <dbReference type="ARBA" id="ARBA00022989"/>
    </source>
</evidence>
<keyword evidence="5" id="KW-0443">Lipid metabolism</keyword>
<dbReference type="InterPro" id="IPR051689">
    <property type="entry name" value="Sterol_desaturase/TMEM195"/>
</dbReference>
<dbReference type="GO" id="GO:0005506">
    <property type="term" value="F:iron ion binding"/>
    <property type="evidence" value="ECO:0007669"/>
    <property type="project" value="InterPro"/>
</dbReference>
<dbReference type="GO" id="GO:0050479">
    <property type="term" value="F:glyceryl-ether monooxygenase activity"/>
    <property type="evidence" value="ECO:0007669"/>
    <property type="project" value="TreeGrafter"/>
</dbReference>
<feature type="transmembrane region" description="Helical" evidence="7">
    <location>
        <begin position="12"/>
        <end position="30"/>
    </location>
</feature>
<feature type="transmembrane region" description="Helical" evidence="7">
    <location>
        <begin position="79"/>
        <end position="99"/>
    </location>
</feature>
<dbReference type="Pfam" id="PF04116">
    <property type="entry name" value="FA_hydroxylase"/>
    <property type="match status" value="1"/>
</dbReference>
<proteinExistence type="predicted"/>
<comment type="caution">
    <text evidence="9">The sequence shown here is derived from an EMBL/GenBank/DDBJ whole genome shotgun (WGS) entry which is preliminary data.</text>
</comment>
<evidence type="ECO:0000256" key="6">
    <source>
        <dbReference type="ARBA" id="ARBA00023136"/>
    </source>
</evidence>
<evidence type="ECO:0000256" key="4">
    <source>
        <dbReference type="ARBA" id="ARBA00023002"/>
    </source>
</evidence>
<dbReference type="GO" id="GO:0006643">
    <property type="term" value="P:membrane lipid metabolic process"/>
    <property type="evidence" value="ECO:0007669"/>
    <property type="project" value="TreeGrafter"/>
</dbReference>
<evidence type="ECO:0000256" key="5">
    <source>
        <dbReference type="ARBA" id="ARBA00023098"/>
    </source>
</evidence>
<name>A0A7W6RAV5_9PROT</name>
<evidence type="ECO:0000256" key="1">
    <source>
        <dbReference type="ARBA" id="ARBA00004127"/>
    </source>
</evidence>
<keyword evidence="2 7" id="KW-0812">Transmembrane</keyword>
<dbReference type="PANTHER" id="PTHR21624:SF1">
    <property type="entry name" value="ALKYLGLYCEROL MONOOXYGENASE"/>
    <property type="match status" value="1"/>
</dbReference>
<dbReference type="AlphaFoldDB" id="A0A7W6RAV5"/>
<dbReference type="GO" id="GO:0012505">
    <property type="term" value="C:endomembrane system"/>
    <property type="evidence" value="ECO:0007669"/>
    <property type="project" value="UniProtKB-SubCell"/>
</dbReference>
<dbReference type="GO" id="GO:0016020">
    <property type="term" value="C:membrane"/>
    <property type="evidence" value="ECO:0007669"/>
    <property type="project" value="GOC"/>
</dbReference>
<sequence length="285" mass="31610">MSATLLEHEPALRLSAFLGLLGLLALWEAARPRRARTLPRWLRWGNTLALVALDTLLLRLLVPVLAVGLAAWAEAEGRGLFNVLGAPAWVAVIASLLLLDLLIYTQHRVFHAVPVLWRLHRVHHADTDLDVVTALRFHPVEILLSMGIKLAAVAALGAPPVAVLVFEVTLNACALFNHANLRLPAPVDRVIRWVLVTPDMHRVHHSIHREETDSNFGFSLSWWDRLLGTYTPQPAAGHDAMILGQTRFRAPRDQWLDRLLLQPWRGPDAPAGRPVTPASAAASRR</sequence>
<reference evidence="9 10" key="1">
    <citation type="submission" date="2020-08" db="EMBL/GenBank/DDBJ databases">
        <title>Genome sequencing of Purple Non-Sulfur Bacteria from various extreme environments.</title>
        <authorList>
            <person name="Mayer M."/>
        </authorList>
    </citation>
    <scope>NUCLEOTIDE SEQUENCE [LARGE SCALE GENOMIC DNA]</scope>
    <source>
        <strain evidence="9 10">JA131</strain>
    </source>
</reference>